<dbReference type="PANTHER" id="PTHR45138">
    <property type="entry name" value="REGULATORY COMPONENTS OF SENSORY TRANSDUCTION SYSTEM"/>
    <property type="match status" value="1"/>
</dbReference>
<dbReference type="SUPFAM" id="SSF55073">
    <property type="entry name" value="Nucleotide cyclase"/>
    <property type="match status" value="1"/>
</dbReference>
<comment type="caution">
    <text evidence="3">The sequence shown here is derived from an EMBL/GenBank/DDBJ whole genome shotgun (WGS) entry which is preliminary data.</text>
</comment>
<dbReference type="PROSITE" id="PS50005">
    <property type="entry name" value="TPR"/>
    <property type="match status" value="1"/>
</dbReference>
<dbReference type="SMART" id="SM00267">
    <property type="entry name" value="GGDEF"/>
    <property type="match status" value="1"/>
</dbReference>
<dbReference type="Proteomes" id="UP001501047">
    <property type="component" value="Unassembled WGS sequence"/>
</dbReference>
<dbReference type="PROSITE" id="PS50887">
    <property type="entry name" value="GGDEF"/>
    <property type="match status" value="1"/>
</dbReference>
<sequence length="1798" mass="209756">MKIINERYRIVELLNQNRIYSVYEAIDIDNNMSMVNIYVVNNSNIEKKLISFCISEYEKIPTIKSDVIKILDFGVVNSVYNKDKKENYYYTTEVYNDYQLLLDAVEGISEETLIKVFLEICIVAYNQNYNYMKVVPFSDDNIYVSLDFKVKLKDKLTALLQSREIGIASHSEDIEDIVEGASNKFNEERYYINRLCEILINISLKNKGRYRDSKIFKMIIKCMENNEGQEYKELFGVKLYNLIDKLCNSKNNSISSIFDIIKQVNSIYNMNFKYKVNSEGRDLNFNIPLIGRNEEIKMIMESVNHIVKYHETKNIILVHGAIGVGKTRLLKHIKYIMNIKENKRLNCFYMKSNKEEATKVTITQLLRKIVSIADKNLISKYKKEIMLLVPDIYGDDNQESLDYFKLDSKERLMLIAKISSFMQEYYHDNPGLIIIDDMNMYDTLTLNLMQYMLNKTYFRSNVLIIIGYRDGDCLNNNNFTQFIEYIADKVALNVHLRSLTESDSAKMLRNILNVEKISDEFIGTFYKYSMGNPLFIEESLKDLCNRKIIYINEEDGKWHKPNNHDMYMPMNMEKVCEDQLKDVDKLSYEILYIISFFYTPMPVKVLKEVLGTNGSYVDDIVAQLVSKGILYSSIGDNGFVYTFYNKFLRSYLYKDLDQFLKENTHRKIVVVLEGYCYEELNIYIEELIYHLEILGLSRKLIHYYQKNEERLESINSVNEAIRCSFKILETIDKFENRDEFIKDEIETNMNLGKLYNSISEKSVAIEYYIKARELSKHQELIITSIDIMIEMIWIYMDLCNEAEIEYYTKELSKALENVDYLKGTIEYLRIRIRNSYNTGEYEKIKDICNQGISLCKEEHMDYKVGFYNSYCNALIAQSKEKEALKILKETVTECYEKNYIKALPRIYNSIGVIYCDYIQCGEDALKWFNKLHDVSKCEENKYYEVTALSNIGFSKYILVNYDEAYNYLNQGSNIATQNELIYMNFYNYVYIAATLYKQGKYSECFRYIDICNKYIERNSIFEQELTPYYILEYYVNCLIGKRKEAMEYLLEGKKAFDNTNSLMRYKMELLCIINKILLDRELKSVEDIIEASEKILYIDLRVSMLCDAILQLLNQNLNGIAVEMFNYIKNFEDQIKSNLNKLTLIYIEAVIDKCVPISILEETLDLYKEIKNPNLTWKIYYKIGYSYYNNGNKAKAALYISEACDIIQDILLQIPKNYRKSFLQNEGNMVACFEILLQIKSYYNQRKGIKLDRISINATENIEDLFQIILESDFINDEFIKSLKNSSQDYLKDIDSIEDLLNNLCGNSQDSMEIICKYISYISLATKTSIIIENNNRFSVVASNDNILELPEDMSIVNIARNKGIPIRLSRKVISDANGNILSYDIENNIKAAMCIPITKISRNSRGMSKYDYNHDVVGYIYVESGRKLNNINQNSIDQCVTIGRILYMIIDKLNIKRNSTIDKLTNTLTRRYLESFIHEQIDRSFNLNSEFSTIMVDIDKFKTINDTFGHRMGDQVLSKICEVIIKNIRQVDAVGRYGGEEFIIVLPDTGIEEAKNIAERIRVKIYEAKVMGDKRAVTVSLGVANYPNHTTTYEELIEKTDQALYAAKNSGRNATRVWDESYGSKISTTNKLSGIFVGSENQDYKNVSTLIEFIDLINAEGDVDEKIAITINRITEITEADSCTLFTVEQGKLVNRYSKTTGKTNDEFDEIRNYRRIMSAIESEENICGVDWDYLDEYDEIRNIPDLKSNIIALLKGKLDIIGVIYLIASINHKEFTYDELNFVNTLGKIIVPILKE</sequence>
<dbReference type="InterPro" id="IPR041664">
    <property type="entry name" value="AAA_16"/>
</dbReference>
<proteinExistence type="predicted"/>
<feature type="domain" description="GGDEF" evidence="2">
    <location>
        <begin position="1490"/>
        <end position="1621"/>
    </location>
</feature>
<accession>A0ABN1KMW8</accession>
<dbReference type="InterPro" id="IPR000160">
    <property type="entry name" value="GGDEF_dom"/>
</dbReference>
<dbReference type="InterPro" id="IPR011990">
    <property type="entry name" value="TPR-like_helical_dom_sf"/>
</dbReference>
<dbReference type="InterPro" id="IPR027417">
    <property type="entry name" value="P-loop_NTPase"/>
</dbReference>
<dbReference type="InterPro" id="IPR019734">
    <property type="entry name" value="TPR_rpt"/>
</dbReference>
<evidence type="ECO:0000256" key="1">
    <source>
        <dbReference type="PROSITE-ProRule" id="PRU00339"/>
    </source>
</evidence>
<keyword evidence="1" id="KW-0802">TPR repeat</keyword>
<dbReference type="NCBIfam" id="TIGR00254">
    <property type="entry name" value="GGDEF"/>
    <property type="match status" value="1"/>
</dbReference>
<name>A0ABN1KMW8_CLOSU</name>
<gene>
    <name evidence="3" type="ORF">GCM10008908_15510</name>
</gene>
<feature type="repeat" description="TPR" evidence="1">
    <location>
        <begin position="745"/>
        <end position="778"/>
    </location>
</feature>
<dbReference type="SUPFAM" id="SSF48452">
    <property type="entry name" value="TPR-like"/>
    <property type="match status" value="2"/>
</dbReference>
<dbReference type="CDD" id="cd01949">
    <property type="entry name" value="GGDEF"/>
    <property type="match status" value="1"/>
</dbReference>
<dbReference type="Pfam" id="PF00990">
    <property type="entry name" value="GGDEF"/>
    <property type="match status" value="1"/>
</dbReference>
<dbReference type="InterPro" id="IPR050469">
    <property type="entry name" value="Diguanylate_Cyclase"/>
</dbReference>
<dbReference type="RefSeq" id="WP_343825262.1">
    <property type="nucleotide sequence ID" value="NZ_BAAACI010000005.1"/>
</dbReference>
<dbReference type="Gene3D" id="3.30.70.270">
    <property type="match status" value="1"/>
</dbReference>
<evidence type="ECO:0000313" key="4">
    <source>
        <dbReference type="Proteomes" id="UP001501047"/>
    </source>
</evidence>
<dbReference type="Gene3D" id="1.25.40.10">
    <property type="entry name" value="Tetratricopeptide repeat domain"/>
    <property type="match status" value="2"/>
</dbReference>
<dbReference type="SUPFAM" id="SSF55781">
    <property type="entry name" value="GAF domain-like"/>
    <property type="match status" value="1"/>
</dbReference>
<protein>
    <submittedName>
        <fullName evidence="3">Diguanylate cyclase</fullName>
    </submittedName>
</protein>
<keyword evidence="4" id="KW-1185">Reference proteome</keyword>
<organism evidence="3 4">
    <name type="scientific">Clostridium subterminale</name>
    <dbReference type="NCBI Taxonomy" id="1550"/>
    <lineage>
        <taxon>Bacteria</taxon>
        <taxon>Bacillati</taxon>
        <taxon>Bacillota</taxon>
        <taxon>Clostridia</taxon>
        <taxon>Eubacteriales</taxon>
        <taxon>Clostridiaceae</taxon>
        <taxon>Clostridium</taxon>
    </lineage>
</organism>
<dbReference type="Gene3D" id="3.30.450.40">
    <property type="match status" value="1"/>
</dbReference>
<dbReference type="Pfam" id="PF13191">
    <property type="entry name" value="AAA_16"/>
    <property type="match status" value="1"/>
</dbReference>
<dbReference type="PANTHER" id="PTHR45138:SF9">
    <property type="entry name" value="DIGUANYLATE CYCLASE DGCM-RELATED"/>
    <property type="match status" value="1"/>
</dbReference>
<dbReference type="SUPFAM" id="SSF52540">
    <property type="entry name" value="P-loop containing nucleoside triphosphate hydrolases"/>
    <property type="match status" value="1"/>
</dbReference>
<dbReference type="InterPro" id="IPR029787">
    <property type="entry name" value="Nucleotide_cyclase"/>
</dbReference>
<dbReference type="InterPro" id="IPR029016">
    <property type="entry name" value="GAF-like_dom_sf"/>
</dbReference>
<dbReference type="Gene3D" id="3.40.50.300">
    <property type="entry name" value="P-loop containing nucleotide triphosphate hydrolases"/>
    <property type="match status" value="1"/>
</dbReference>
<evidence type="ECO:0000313" key="3">
    <source>
        <dbReference type="EMBL" id="GAA0771416.1"/>
    </source>
</evidence>
<reference evidence="3 4" key="1">
    <citation type="journal article" date="2019" name="Int. J. Syst. Evol. Microbiol.">
        <title>The Global Catalogue of Microorganisms (GCM) 10K type strain sequencing project: providing services to taxonomists for standard genome sequencing and annotation.</title>
        <authorList>
            <consortium name="The Broad Institute Genomics Platform"/>
            <consortium name="The Broad Institute Genome Sequencing Center for Infectious Disease"/>
            <person name="Wu L."/>
            <person name="Ma J."/>
        </authorList>
    </citation>
    <scope>NUCLEOTIDE SEQUENCE [LARGE SCALE GENOMIC DNA]</scope>
    <source>
        <strain evidence="3 4">JCM 1417</strain>
    </source>
</reference>
<evidence type="ECO:0000259" key="2">
    <source>
        <dbReference type="PROSITE" id="PS50887"/>
    </source>
</evidence>
<dbReference type="EMBL" id="BAAACI010000005">
    <property type="protein sequence ID" value="GAA0771416.1"/>
    <property type="molecule type" value="Genomic_DNA"/>
</dbReference>
<dbReference type="SMART" id="SM00028">
    <property type="entry name" value="TPR"/>
    <property type="match status" value="3"/>
</dbReference>
<dbReference type="InterPro" id="IPR043128">
    <property type="entry name" value="Rev_trsase/Diguanyl_cyclase"/>
</dbReference>